<keyword evidence="2" id="KW-1185">Reference proteome</keyword>
<accession>A0ABQ5AIK1</accession>
<protein>
    <submittedName>
        <fullName evidence="1">Uncharacterized protein</fullName>
    </submittedName>
</protein>
<sequence length="94" mass="10619">MKRLRGLMKISISIGSTEMKSDHGINENRNEMLKVLTEFIGGNLMVFGSTQMIKDMYSHPYAGRKEVSLEKGSTEAELKIEVRILKEENTKALS</sequence>
<comment type="caution">
    <text evidence="1">The sequence shown here is derived from an EMBL/GenBank/DDBJ whole genome shotgun (WGS) entry which is preliminary data.</text>
</comment>
<dbReference type="Proteomes" id="UP001151760">
    <property type="component" value="Unassembled WGS sequence"/>
</dbReference>
<evidence type="ECO:0000313" key="2">
    <source>
        <dbReference type="Proteomes" id="UP001151760"/>
    </source>
</evidence>
<organism evidence="1 2">
    <name type="scientific">Tanacetum coccineum</name>
    <dbReference type="NCBI Taxonomy" id="301880"/>
    <lineage>
        <taxon>Eukaryota</taxon>
        <taxon>Viridiplantae</taxon>
        <taxon>Streptophyta</taxon>
        <taxon>Embryophyta</taxon>
        <taxon>Tracheophyta</taxon>
        <taxon>Spermatophyta</taxon>
        <taxon>Magnoliopsida</taxon>
        <taxon>eudicotyledons</taxon>
        <taxon>Gunneridae</taxon>
        <taxon>Pentapetalae</taxon>
        <taxon>asterids</taxon>
        <taxon>campanulids</taxon>
        <taxon>Asterales</taxon>
        <taxon>Asteraceae</taxon>
        <taxon>Asteroideae</taxon>
        <taxon>Anthemideae</taxon>
        <taxon>Anthemidinae</taxon>
        <taxon>Tanacetum</taxon>
    </lineage>
</organism>
<proteinExistence type="predicted"/>
<gene>
    <name evidence="1" type="ORF">Tco_0822098</name>
</gene>
<reference evidence="1" key="1">
    <citation type="journal article" date="2022" name="Int. J. Mol. Sci.">
        <title>Draft Genome of Tanacetum Coccineum: Genomic Comparison of Closely Related Tanacetum-Family Plants.</title>
        <authorList>
            <person name="Yamashiro T."/>
            <person name="Shiraishi A."/>
            <person name="Nakayama K."/>
            <person name="Satake H."/>
        </authorList>
    </citation>
    <scope>NUCLEOTIDE SEQUENCE</scope>
</reference>
<dbReference type="EMBL" id="BQNB010012233">
    <property type="protein sequence ID" value="GJT00929.1"/>
    <property type="molecule type" value="Genomic_DNA"/>
</dbReference>
<name>A0ABQ5AIK1_9ASTR</name>
<reference evidence="1" key="2">
    <citation type="submission" date="2022-01" db="EMBL/GenBank/DDBJ databases">
        <authorList>
            <person name="Yamashiro T."/>
            <person name="Shiraishi A."/>
            <person name="Satake H."/>
            <person name="Nakayama K."/>
        </authorList>
    </citation>
    <scope>NUCLEOTIDE SEQUENCE</scope>
</reference>
<evidence type="ECO:0000313" key="1">
    <source>
        <dbReference type="EMBL" id="GJT00929.1"/>
    </source>
</evidence>